<evidence type="ECO:0000313" key="2">
    <source>
        <dbReference type="Proteomes" id="UP000247459"/>
    </source>
</evidence>
<accession>A0A2W0C855</accession>
<organism evidence="1 2">
    <name type="scientific">Paenibacillus illinoisensis</name>
    <dbReference type="NCBI Taxonomy" id="59845"/>
    <lineage>
        <taxon>Bacteria</taxon>
        <taxon>Bacillati</taxon>
        <taxon>Bacillota</taxon>
        <taxon>Bacilli</taxon>
        <taxon>Bacillales</taxon>
        <taxon>Paenibacillaceae</taxon>
        <taxon>Paenibacillus</taxon>
    </lineage>
</organism>
<reference evidence="1 2" key="1">
    <citation type="submission" date="2018-01" db="EMBL/GenBank/DDBJ databases">
        <title>Genome sequence of the PGP bacterium Paenibacillus illinoisensis E3.</title>
        <authorList>
            <person name="Rolli E."/>
            <person name="Marasco R."/>
            <person name="Bessem C."/>
            <person name="Michoud G."/>
            <person name="Gaiarsa S."/>
            <person name="Borin S."/>
            <person name="Daffonchio D."/>
        </authorList>
    </citation>
    <scope>NUCLEOTIDE SEQUENCE [LARGE SCALE GENOMIC DNA]</scope>
    <source>
        <strain evidence="1 2">E3</strain>
    </source>
</reference>
<dbReference type="Proteomes" id="UP000247459">
    <property type="component" value="Unassembled WGS sequence"/>
</dbReference>
<dbReference type="EMBL" id="PRLG01000020">
    <property type="protein sequence ID" value="PYY28217.1"/>
    <property type="molecule type" value="Genomic_DNA"/>
</dbReference>
<evidence type="ECO:0000313" key="1">
    <source>
        <dbReference type="EMBL" id="PYY28217.1"/>
    </source>
</evidence>
<dbReference type="OrthoDB" id="2598738at2"/>
<gene>
    <name evidence="1" type="ORF">PIL02S_03363</name>
</gene>
<sequence>MKFEDKRYYHKECCHEKYLKEKAFKANERLEMDSLAATIAKVHKLKTVSTIPNTFYPYIQELRNDSVLFGRVNKRYKQGITYRTIENTYQYCSEKIEWAKGNKEFKNLMSELRYCFAIVKNNIENCLRDENKISKQKAETEILMNHVDSMRDVNKAINNAQNKKLKENERILDITTLFD</sequence>
<proteinExistence type="predicted"/>
<comment type="caution">
    <text evidence="1">The sequence shown here is derived from an EMBL/GenBank/DDBJ whole genome shotgun (WGS) entry which is preliminary data.</text>
</comment>
<dbReference type="AlphaFoldDB" id="A0A2W0C855"/>
<name>A0A2W0C855_9BACL</name>
<protein>
    <submittedName>
        <fullName evidence="1">Uncharacterized protein</fullName>
    </submittedName>
</protein>
<dbReference type="RefSeq" id="WP_110759759.1">
    <property type="nucleotide sequence ID" value="NZ_PRLG01000020.1"/>
</dbReference>